<reference evidence="1" key="1">
    <citation type="journal article" date="2015" name="Nature">
        <title>Complex archaea that bridge the gap between prokaryotes and eukaryotes.</title>
        <authorList>
            <person name="Spang A."/>
            <person name="Saw J.H."/>
            <person name="Jorgensen S.L."/>
            <person name="Zaremba-Niedzwiedzka K."/>
            <person name="Martijn J."/>
            <person name="Lind A.E."/>
            <person name="van Eijk R."/>
            <person name="Schleper C."/>
            <person name="Guy L."/>
            <person name="Ettema T.J."/>
        </authorList>
    </citation>
    <scope>NUCLEOTIDE SEQUENCE</scope>
</reference>
<dbReference type="AlphaFoldDB" id="A0A0F9ATC6"/>
<accession>A0A0F9ATC6</accession>
<comment type="caution">
    <text evidence="1">The sequence shown here is derived from an EMBL/GenBank/DDBJ whole genome shotgun (WGS) entry which is preliminary data.</text>
</comment>
<organism evidence="1">
    <name type="scientific">marine sediment metagenome</name>
    <dbReference type="NCBI Taxonomy" id="412755"/>
    <lineage>
        <taxon>unclassified sequences</taxon>
        <taxon>metagenomes</taxon>
        <taxon>ecological metagenomes</taxon>
    </lineage>
</organism>
<protein>
    <submittedName>
        <fullName evidence="1">Uncharacterized protein</fullName>
    </submittedName>
</protein>
<dbReference type="EMBL" id="LAZR01044349">
    <property type="protein sequence ID" value="KKL04882.1"/>
    <property type="molecule type" value="Genomic_DNA"/>
</dbReference>
<evidence type="ECO:0000313" key="1">
    <source>
        <dbReference type="EMBL" id="KKL04882.1"/>
    </source>
</evidence>
<gene>
    <name evidence="1" type="ORF">LCGC14_2611610</name>
</gene>
<proteinExistence type="predicted"/>
<name>A0A0F9ATC6_9ZZZZ</name>
<sequence>MFCLGVLVGCTTSPKQSIDVSREKNLGQFVGRMVVVRGKVTNTKCPYINGIDMWELERLRGKVVEATGAMAAVHQRVAYTEQFQPFYPEVYHHLLPTYAEVIAEVLKIVEEGR</sequence>